<keyword evidence="4" id="KW-1185">Reference proteome</keyword>
<dbReference type="Gene3D" id="3.30.70.100">
    <property type="match status" value="1"/>
</dbReference>
<protein>
    <recommendedName>
        <fullName evidence="2">Stress-response A/B barrel domain-containing protein</fullName>
    </recommendedName>
</protein>
<dbReference type="InterPro" id="IPR044662">
    <property type="entry name" value="HS1/DABB1-like"/>
</dbReference>
<reference evidence="3 4" key="1">
    <citation type="submission" date="2024-02" db="EMBL/GenBank/DDBJ databases">
        <title>De novo assembly and annotation of 12 fungi associated with fruit tree decline syndrome in Ontario, Canada.</title>
        <authorList>
            <person name="Sulman M."/>
            <person name="Ellouze W."/>
            <person name="Ilyukhin E."/>
        </authorList>
    </citation>
    <scope>NUCLEOTIDE SEQUENCE [LARGE SCALE GENOMIC DNA]</scope>
    <source>
        <strain evidence="3 4">M11/M66-122</strain>
    </source>
</reference>
<sequence length="137" mass="15206">MPVKHIVLFQFKADASPESVKNLMAKNEGIRRHVGAEGRMHPPDLTEAVHQVHQRGSGQFEGGHAGQSPQAVKIGFRSLSRPTRSRSAQAGIQYGFVVEFDSLEDRDYYVEKDAAHEAFKKSAGPIIEKVIVVDYSF</sequence>
<dbReference type="SUPFAM" id="SSF54909">
    <property type="entry name" value="Dimeric alpha+beta barrel"/>
    <property type="match status" value="1"/>
</dbReference>
<organism evidence="3 4">
    <name type="scientific">Diatrype stigma</name>
    <dbReference type="NCBI Taxonomy" id="117547"/>
    <lineage>
        <taxon>Eukaryota</taxon>
        <taxon>Fungi</taxon>
        <taxon>Dikarya</taxon>
        <taxon>Ascomycota</taxon>
        <taxon>Pezizomycotina</taxon>
        <taxon>Sordariomycetes</taxon>
        <taxon>Xylariomycetidae</taxon>
        <taxon>Xylariales</taxon>
        <taxon>Diatrypaceae</taxon>
        <taxon>Diatrype</taxon>
    </lineage>
</organism>
<dbReference type="PROSITE" id="PS51502">
    <property type="entry name" value="S_R_A_B_BARREL"/>
    <property type="match status" value="1"/>
</dbReference>
<evidence type="ECO:0000259" key="2">
    <source>
        <dbReference type="PROSITE" id="PS51502"/>
    </source>
</evidence>
<dbReference type="InterPro" id="IPR013097">
    <property type="entry name" value="Dabb"/>
</dbReference>
<comment type="subunit">
    <text evidence="1">Homodimer.</text>
</comment>
<evidence type="ECO:0000256" key="1">
    <source>
        <dbReference type="ARBA" id="ARBA00011738"/>
    </source>
</evidence>
<dbReference type="SMART" id="SM00886">
    <property type="entry name" value="Dabb"/>
    <property type="match status" value="1"/>
</dbReference>
<accession>A0AAN9YSU4</accession>
<gene>
    <name evidence="3" type="ORF">SLS62_004953</name>
</gene>
<dbReference type="Proteomes" id="UP001320420">
    <property type="component" value="Unassembled WGS sequence"/>
</dbReference>
<comment type="caution">
    <text evidence="3">The sequence shown here is derived from an EMBL/GenBank/DDBJ whole genome shotgun (WGS) entry which is preliminary data.</text>
</comment>
<dbReference type="PANTHER" id="PTHR33178">
    <property type="match status" value="1"/>
</dbReference>
<dbReference type="PANTHER" id="PTHR33178:SF10">
    <property type="entry name" value="STRESS-RESPONSE A_B BARREL DOMAIN-CONTAINING PROTEIN"/>
    <property type="match status" value="1"/>
</dbReference>
<name>A0AAN9YSU4_9PEZI</name>
<evidence type="ECO:0000313" key="3">
    <source>
        <dbReference type="EMBL" id="KAK7753004.1"/>
    </source>
</evidence>
<feature type="domain" description="Stress-response A/B barrel" evidence="2">
    <location>
        <begin position="3"/>
        <end position="135"/>
    </location>
</feature>
<dbReference type="InterPro" id="IPR011008">
    <property type="entry name" value="Dimeric_a/b-barrel"/>
</dbReference>
<evidence type="ECO:0000313" key="4">
    <source>
        <dbReference type="Proteomes" id="UP001320420"/>
    </source>
</evidence>
<dbReference type="AlphaFoldDB" id="A0AAN9YSU4"/>
<proteinExistence type="predicted"/>
<dbReference type="EMBL" id="JAKJXP020000032">
    <property type="protein sequence ID" value="KAK7753004.1"/>
    <property type="molecule type" value="Genomic_DNA"/>
</dbReference>
<dbReference type="Pfam" id="PF07876">
    <property type="entry name" value="Dabb"/>
    <property type="match status" value="1"/>
</dbReference>